<evidence type="ECO:0000313" key="4">
    <source>
        <dbReference type="EMBL" id="WPB02033.1"/>
    </source>
</evidence>
<dbReference type="Pfam" id="PF06985">
    <property type="entry name" value="HET"/>
    <property type="match status" value="1"/>
</dbReference>
<dbReference type="InterPro" id="IPR010730">
    <property type="entry name" value="HET"/>
</dbReference>
<feature type="domain" description="DUF8212" evidence="2">
    <location>
        <begin position="229"/>
        <end position="250"/>
    </location>
</feature>
<name>A0A2G5HMS9_CERBT</name>
<reference evidence="4 6" key="2">
    <citation type="submission" date="2023-09" db="EMBL/GenBank/DDBJ databases">
        <title>Complete-Gapless Cercospora beticola genome.</title>
        <authorList>
            <person name="Wyatt N.A."/>
            <person name="Spanner R.E."/>
            <person name="Bolton M.D."/>
        </authorList>
    </citation>
    <scope>NUCLEOTIDE SEQUENCE [LARGE SCALE GENOMIC DNA]</scope>
    <source>
        <strain evidence="4">Cb09-40</strain>
    </source>
</reference>
<dbReference type="InterPro" id="IPR058525">
    <property type="entry name" value="DUF8212"/>
</dbReference>
<dbReference type="OrthoDB" id="20872at2759"/>
<evidence type="ECO:0000313" key="5">
    <source>
        <dbReference type="Proteomes" id="UP000230605"/>
    </source>
</evidence>
<dbReference type="PANTHER" id="PTHR10622:SF10">
    <property type="entry name" value="HET DOMAIN-CONTAINING PROTEIN"/>
    <property type="match status" value="1"/>
</dbReference>
<reference evidence="3 5" key="1">
    <citation type="submission" date="2015-10" db="EMBL/GenBank/DDBJ databases">
        <title>The cercosporin biosynthetic gene cluster was horizontally transferred to several fungal lineages and shown to be expanded in Cercospora beticola based on microsynteny with recipient genomes.</title>
        <authorList>
            <person name="De Jonge R."/>
            <person name="Ebert M.K."/>
            <person name="Suttle J.C."/>
            <person name="Jurick Ii W.M."/>
            <person name="Secor G.A."/>
            <person name="Thomma B.P."/>
            <person name="Van De Peer Y."/>
            <person name="Bolton M.D."/>
        </authorList>
    </citation>
    <scope>NUCLEOTIDE SEQUENCE [LARGE SCALE GENOMIC DNA]</scope>
    <source>
        <strain evidence="3 5">09-40</strain>
    </source>
</reference>
<keyword evidence="6" id="KW-1185">Reference proteome</keyword>
<organism evidence="3 5">
    <name type="scientific">Cercospora beticola</name>
    <name type="common">Sugarbeet leaf spot fungus</name>
    <dbReference type="NCBI Taxonomy" id="122368"/>
    <lineage>
        <taxon>Eukaryota</taxon>
        <taxon>Fungi</taxon>
        <taxon>Dikarya</taxon>
        <taxon>Ascomycota</taxon>
        <taxon>Pezizomycotina</taxon>
        <taxon>Dothideomycetes</taxon>
        <taxon>Dothideomycetidae</taxon>
        <taxon>Mycosphaerellales</taxon>
        <taxon>Mycosphaerellaceae</taxon>
        <taxon>Cercospora</taxon>
    </lineage>
</organism>
<dbReference type="Proteomes" id="UP000230605">
    <property type="component" value="Chromosome 4"/>
</dbReference>
<evidence type="ECO:0000313" key="3">
    <source>
        <dbReference type="EMBL" id="PIA93512.1"/>
    </source>
</evidence>
<feature type="domain" description="Heterokaryon incompatibility" evidence="1">
    <location>
        <begin position="29"/>
        <end position="119"/>
    </location>
</feature>
<dbReference type="EMBL" id="LKMD01000105">
    <property type="protein sequence ID" value="PIA93512.1"/>
    <property type="molecule type" value="Genomic_DNA"/>
</dbReference>
<protein>
    <submittedName>
        <fullName evidence="3">Vegetative incompatibility protein HET-E-1</fullName>
    </submittedName>
</protein>
<evidence type="ECO:0000313" key="6">
    <source>
        <dbReference type="Proteomes" id="UP001302367"/>
    </source>
</evidence>
<proteinExistence type="predicted"/>
<dbReference type="PANTHER" id="PTHR10622">
    <property type="entry name" value="HET DOMAIN-CONTAINING PROTEIN"/>
    <property type="match status" value="1"/>
</dbReference>
<dbReference type="EMBL" id="CP134187">
    <property type="protein sequence ID" value="WPB02033.1"/>
    <property type="molecule type" value="Genomic_DNA"/>
</dbReference>
<accession>A0A2G5HMS9</accession>
<evidence type="ECO:0000259" key="1">
    <source>
        <dbReference type="Pfam" id="PF06985"/>
    </source>
</evidence>
<dbReference type="Pfam" id="PF26640">
    <property type="entry name" value="DUF8212"/>
    <property type="match status" value="1"/>
</dbReference>
<evidence type="ECO:0000259" key="2">
    <source>
        <dbReference type="Pfam" id="PF26640"/>
    </source>
</evidence>
<gene>
    <name evidence="3" type="ORF">CB0940_04766</name>
    <name evidence="4" type="ORF">RHO25_006667</name>
</gene>
<dbReference type="AlphaFoldDB" id="A0A2G5HMS9"/>
<sequence>MRLLRTGPYRPGQAKLELIEKWGQDIPPYAILSHTWFSDADDEVLFCDVRSGTYEHKKALPKVLSAMERAVLDGYGFLWIDTCCIDKTSSVELSEAINSMYKYYQDAEICYAFLADVSSLDEDFEASRWWRRGWTLQELLAPNDVQFFSADWEFLGNKMQLRSRVSQISGIDVEYLAGARPIHHASIASRMFWASLRQTTREEDIAYCLMGLFGVNMPMLYGEGERTSFLRLQEEIMKISEDQSIFAWIQPDNAEDTCCGLLANSPRDFKHTGSTIPYSQLGEYIPFAMTARGLRATLPLTQKEDGMYFAALQCPVPGRGYNDWLAVYLKRLSGGSNLFARVKSGILASCSELGKPESIYVRQHHDPTTQRIFPYHFFQVRKLSCCDTDKSELADYRMVASSHLPEATRSKNFPRVARQPWSDVPLAYKVDKSAGAITTAILFQRQYDYESFILILGSISEVEIAFDVLEGDALESLETLQSKFAPRRMGSHAELKFHSVHVRSEERVHNGQKFHFIDIEIRPVAKPETMDELLAEAVETFVNPPMRIRSSGLRGTMTRLREVLH</sequence>
<dbReference type="Proteomes" id="UP001302367">
    <property type="component" value="Chromosome 4"/>
</dbReference>